<keyword evidence="1" id="KW-1185">Reference proteome</keyword>
<dbReference type="SUPFAM" id="SSF56219">
    <property type="entry name" value="DNase I-like"/>
    <property type="match status" value="1"/>
</dbReference>
<reference evidence="2" key="2">
    <citation type="submission" date="2025-08" db="UniProtKB">
        <authorList>
            <consortium name="RefSeq"/>
        </authorList>
    </citation>
    <scope>IDENTIFICATION</scope>
    <source>
        <tissue evidence="2">Leaf</tissue>
    </source>
</reference>
<dbReference type="InterPro" id="IPR036691">
    <property type="entry name" value="Endo/exonu/phosph_ase_sf"/>
</dbReference>
<protein>
    <submittedName>
        <fullName evidence="2">Uncharacterized protein LOC109127347</fullName>
    </submittedName>
</protein>
<dbReference type="GeneID" id="109127347"/>
<organism evidence="1 2">
    <name type="scientific">Camelina sativa</name>
    <name type="common">False flax</name>
    <name type="synonym">Myagrum sativum</name>
    <dbReference type="NCBI Taxonomy" id="90675"/>
    <lineage>
        <taxon>Eukaryota</taxon>
        <taxon>Viridiplantae</taxon>
        <taxon>Streptophyta</taxon>
        <taxon>Embryophyta</taxon>
        <taxon>Tracheophyta</taxon>
        <taxon>Spermatophyta</taxon>
        <taxon>Magnoliopsida</taxon>
        <taxon>eudicotyledons</taxon>
        <taxon>Gunneridae</taxon>
        <taxon>Pentapetalae</taxon>
        <taxon>rosids</taxon>
        <taxon>malvids</taxon>
        <taxon>Brassicales</taxon>
        <taxon>Brassicaceae</taxon>
        <taxon>Camelineae</taxon>
        <taxon>Camelina</taxon>
    </lineage>
</organism>
<dbReference type="RefSeq" id="XP_019087498.1">
    <property type="nucleotide sequence ID" value="XM_019231953.1"/>
</dbReference>
<sequence>MEDLEEEFFVSFVYGFNLVADRKPLWEDLKNHHDSPIFSNKPWMSYGDFNEILKAEEHSCYDTGPSIPVGMRDFQEVVSYCSLSDMQSHGPFFTWCNKRDDAALICKKLDRVLVNDSWLTEFAQSYSVFEAGGCSDHLRCRIQIGVEKQHTRKPFKFTNALVSDANFLPLVQAHWDITEPLFHSTTATYRFSKKLKTLKPAIKNLSKSRLRDLSKQTKAAFDRLCKLQLEVFLNPVGLAMRTESVAYHKWMHLSGLEERFLKQRSKLHWLKVGDGNNKVFHRAVKIRQARNAMKEILRLDGVIVDSQEEMKAEAERYFHEFLTHKPSYFTGSLGHHRASVSFHYSNIPFFQKTENSKAGNQKSE</sequence>
<dbReference type="Proteomes" id="UP000694864">
    <property type="component" value="Chromosome 11"/>
</dbReference>
<dbReference type="PANTHER" id="PTHR33710:SF79">
    <property type="entry name" value="OS06G0205337 PROTEIN"/>
    <property type="match status" value="1"/>
</dbReference>
<dbReference type="Gene3D" id="3.60.10.10">
    <property type="entry name" value="Endonuclease/exonuclease/phosphatase"/>
    <property type="match status" value="1"/>
</dbReference>
<reference evidence="1" key="1">
    <citation type="journal article" date="2014" name="Nat. Commun.">
        <title>The emerging biofuel crop Camelina sativa retains a highly undifferentiated hexaploid genome structure.</title>
        <authorList>
            <person name="Kagale S."/>
            <person name="Koh C."/>
            <person name="Nixon J."/>
            <person name="Bollina V."/>
            <person name="Clarke W.E."/>
            <person name="Tuteja R."/>
            <person name="Spillane C."/>
            <person name="Robinson S.J."/>
            <person name="Links M.G."/>
            <person name="Clarke C."/>
            <person name="Higgins E.E."/>
            <person name="Huebert T."/>
            <person name="Sharpe A.G."/>
            <person name="Parkin I.A."/>
        </authorList>
    </citation>
    <scope>NUCLEOTIDE SEQUENCE [LARGE SCALE GENOMIC DNA]</scope>
    <source>
        <strain evidence="1">cv. DH55</strain>
    </source>
</reference>
<evidence type="ECO:0000313" key="1">
    <source>
        <dbReference type="Proteomes" id="UP000694864"/>
    </source>
</evidence>
<gene>
    <name evidence="2" type="primary">LOC109127347</name>
</gene>
<evidence type="ECO:0000313" key="2">
    <source>
        <dbReference type="RefSeq" id="XP_019087498.1"/>
    </source>
</evidence>
<proteinExistence type="predicted"/>
<accession>A0ABM1QL60</accession>
<name>A0ABM1QL60_CAMSA</name>
<dbReference type="PANTHER" id="PTHR33710">
    <property type="entry name" value="BNAC02G09200D PROTEIN"/>
    <property type="match status" value="1"/>
</dbReference>